<accession>A0A0P1E7V4</accession>
<dbReference type="EMBL" id="CYPS01000057">
    <property type="protein sequence ID" value="CUH44737.1"/>
    <property type="molecule type" value="Genomic_DNA"/>
</dbReference>
<organism evidence="1 2">
    <name type="scientific">Ruegeria atlantica</name>
    <dbReference type="NCBI Taxonomy" id="81569"/>
    <lineage>
        <taxon>Bacteria</taxon>
        <taxon>Pseudomonadati</taxon>
        <taxon>Pseudomonadota</taxon>
        <taxon>Alphaproteobacteria</taxon>
        <taxon>Rhodobacterales</taxon>
        <taxon>Roseobacteraceae</taxon>
        <taxon>Ruegeria</taxon>
    </lineage>
</organism>
<evidence type="ECO:0000313" key="2">
    <source>
        <dbReference type="Proteomes" id="UP000050786"/>
    </source>
</evidence>
<sequence length="44" mass="4898">MNESSSVLQIKYLSLKVECRMGCGKLGAFAQDQGKDLMDEARVF</sequence>
<keyword evidence="2" id="KW-1185">Reference proteome</keyword>
<gene>
    <name evidence="1" type="ORF">RUM4293_03643</name>
</gene>
<dbReference type="Proteomes" id="UP000050786">
    <property type="component" value="Unassembled WGS sequence"/>
</dbReference>
<reference evidence="2" key="1">
    <citation type="submission" date="2015-09" db="EMBL/GenBank/DDBJ databases">
        <authorList>
            <person name="Rodrigo-Torres L."/>
            <person name="Arahal D.R."/>
        </authorList>
    </citation>
    <scope>NUCLEOTIDE SEQUENCE [LARGE SCALE GENOMIC DNA]</scope>
    <source>
        <strain evidence="2">CECT 4293</strain>
    </source>
</reference>
<dbReference type="AlphaFoldDB" id="A0A0P1E7V4"/>
<name>A0A0P1E7V4_9RHOB</name>
<proteinExistence type="predicted"/>
<protein>
    <submittedName>
        <fullName evidence="1">Uncharacterized protein</fullName>
    </submittedName>
</protein>
<evidence type="ECO:0000313" key="1">
    <source>
        <dbReference type="EMBL" id="CUH44737.1"/>
    </source>
</evidence>